<name>A0AAD6TX90_9AGAR</name>
<feature type="compositionally biased region" description="Basic and acidic residues" evidence="1">
    <location>
        <begin position="65"/>
        <end position="81"/>
    </location>
</feature>
<evidence type="ECO:0000313" key="2">
    <source>
        <dbReference type="EMBL" id="KAJ7082449.1"/>
    </source>
</evidence>
<gene>
    <name evidence="2" type="ORF">B0H15DRAFT_441862</name>
</gene>
<keyword evidence="3" id="KW-1185">Reference proteome</keyword>
<feature type="compositionally biased region" description="Basic and acidic residues" evidence="1">
    <location>
        <begin position="95"/>
        <end position="104"/>
    </location>
</feature>
<reference evidence="2" key="1">
    <citation type="submission" date="2023-03" db="EMBL/GenBank/DDBJ databases">
        <title>Massive genome expansion in bonnet fungi (Mycena s.s.) driven by repeated elements and novel gene families across ecological guilds.</title>
        <authorList>
            <consortium name="Lawrence Berkeley National Laboratory"/>
            <person name="Harder C.B."/>
            <person name="Miyauchi S."/>
            <person name="Viragh M."/>
            <person name="Kuo A."/>
            <person name="Thoen E."/>
            <person name="Andreopoulos B."/>
            <person name="Lu D."/>
            <person name="Skrede I."/>
            <person name="Drula E."/>
            <person name="Henrissat B."/>
            <person name="Morin E."/>
            <person name="Kohler A."/>
            <person name="Barry K."/>
            <person name="LaButti K."/>
            <person name="Morin E."/>
            <person name="Salamov A."/>
            <person name="Lipzen A."/>
            <person name="Mereny Z."/>
            <person name="Hegedus B."/>
            <person name="Baldrian P."/>
            <person name="Stursova M."/>
            <person name="Weitz H."/>
            <person name="Taylor A."/>
            <person name="Grigoriev I.V."/>
            <person name="Nagy L.G."/>
            <person name="Martin F."/>
            <person name="Kauserud H."/>
        </authorList>
    </citation>
    <scope>NUCLEOTIDE SEQUENCE</scope>
    <source>
        <strain evidence="2">CBHHK173m</strain>
    </source>
</reference>
<proteinExistence type="predicted"/>
<dbReference type="EMBL" id="JARJCN010000045">
    <property type="protein sequence ID" value="KAJ7082449.1"/>
    <property type="molecule type" value="Genomic_DNA"/>
</dbReference>
<feature type="compositionally biased region" description="Basic residues" evidence="1">
    <location>
        <begin position="224"/>
        <end position="234"/>
    </location>
</feature>
<protein>
    <submittedName>
        <fullName evidence="2">Uncharacterized protein</fullName>
    </submittedName>
</protein>
<feature type="region of interest" description="Disordered" evidence="1">
    <location>
        <begin position="209"/>
        <end position="234"/>
    </location>
</feature>
<comment type="caution">
    <text evidence="2">The sequence shown here is derived from an EMBL/GenBank/DDBJ whole genome shotgun (WGS) entry which is preliminary data.</text>
</comment>
<sequence>MSPPRVHRRAPARPPVRRVLVAISASTSKFALVTSVLSTSVPSPIPIVVVATPHPIRRRCGNIGRDPHAPGTHDARRRDSRLTGGGARVGSRQGEGGRKSHDRLLCPACSRPRPRASPPSPARTGPARSARRCRRFRRSYRCLLGLRLRPPAATNPNARFAWSRVQLYLRAQWMGAHEHGAAYQLPLLRTGKLLWSRLERPGYRRAASRRAAAVGSPSCPSRSHSIKHLGKAAP</sequence>
<evidence type="ECO:0000256" key="1">
    <source>
        <dbReference type="SAM" id="MobiDB-lite"/>
    </source>
</evidence>
<dbReference type="AlphaFoldDB" id="A0AAD6TX90"/>
<accession>A0AAD6TX90</accession>
<dbReference type="Proteomes" id="UP001222325">
    <property type="component" value="Unassembled WGS sequence"/>
</dbReference>
<feature type="region of interest" description="Disordered" evidence="1">
    <location>
        <begin position="59"/>
        <end position="132"/>
    </location>
</feature>
<organism evidence="2 3">
    <name type="scientific">Mycena belliarum</name>
    <dbReference type="NCBI Taxonomy" id="1033014"/>
    <lineage>
        <taxon>Eukaryota</taxon>
        <taxon>Fungi</taxon>
        <taxon>Dikarya</taxon>
        <taxon>Basidiomycota</taxon>
        <taxon>Agaricomycotina</taxon>
        <taxon>Agaricomycetes</taxon>
        <taxon>Agaricomycetidae</taxon>
        <taxon>Agaricales</taxon>
        <taxon>Marasmiineae</taxon>
        <taxon>Mycenaceae</taxon>
        <taxon>Mycena</taxon>
    </lineage>
</organism>
<evidence type="ECO:0000313" key="3">
    <source>
        <dbReference type="Proteomes" id="UP001222325"/>
    </source>
</evidence>